<organism evidence="1">
    <name type="scientific">Anguilla anguilla</name>
    <name type="common">European freshwater eel</name>
    <name type="synonym">Muraena anguilla</name>
    <dbReference type="NCBI Taxonomy" id="7936"/>
    <lineage>
        <taxon>Eukaryota</taxon>
        <taxon>Metazoa</taxon>
        <taxon>Chordata</taxon>
        <taxon>Craniata</taxon>
        <taxon>Vertebrata</taxon>
        <taxon>Euteleostomi</taxon>
        <taxon>Actinopterygii</taxon>
        <taxon>Neopterygii</taxon>
        <taxon>Teleostei</taxon>
        <taxon>Anguilliformes</taxon>
        <taxon>Anguillidae</taxon>
        <taxon>Anguilla</taxon>
    </lineage>
</organism>
<accession>A0A0E9SWD5</accession>
<dbReference type="AlphaFoldDB" id="A0A0E9SWD5"/>
<dbReference type="EMBL" id="GBXM01062898">
    <property type="protein sequence ID" value="JAH45679.1"/>
    <property type="molecule type" value="Transcribed_RNA"/>
</dbReference>
<proteinExistence type="predicted"/>
<reference evidence="1" key="1">
    <citation type="submission" date="2014-11" db="EMBL/GenBank/DDBJ databases">
        <authorList>
            <person name="Amaro Gonzalez C."/>
        </authorList>
    </citation>
    <scope>NUCLEOTIDE SEQUENCE</scope>
</reference>
<protein>
    <submittedName>
        <fullName evidence="1">Uncharacterized protein</fullName>
    </submittedName>
</protein>
<name>A0A0E9SWD5_ANGAN</name>
<evidence type="ECO:0000313" key="1">
    <source>
        <dbReference type="EMBL" id="JAH45679.1"/>
    </source>
</evidence>
<reference evidence="1" key="2">
    <citation type="journal article" date="2015" name="Fish Shellfish Immunol.">
        <title>Early steps in the European eel (Anguilla anguilla)-Vibrio vulnificus interaction in the gills: Role of the RtxA13 toxin.</title>
        <authorList>
            <person name="Callol A."/>
            <person name="Pajuelo D."/>
            <person name="Ebbesson L."/>
            <person name="Teles M."/>
            <person name="MacKenzie S."/>
            <person name="Amaro C."/>
        </authorList>
    </citation>
    <scope>NUCLEOTIDE SEQUENCE</scope>
</reference>
<sequence length="67" mass="7680">MSTGTGKAARTIVFVQACLHFPYDMPSHRLFNFIEKREVAKHAEHYKVQGEWANSIRVTFKISLTPS</sequence>